<protein>
    <submittedName>
        <fullName evidence="3">Diguanylate phosphodiesterase</fullName>
    </submittedName>
</protein>
<feature type="transmembrane region" description="Helical" evidence="1">
    <location>
        <begin position="12"/>
        <end position="34"/>
    </location>
</feature>
<proteinExistence type="predicted"/>
<sequence length="253" mass="28159">MFTRYFFSNRKIAILSILTGLFIALLMGSLQFFWSYQKRQAKFDTLISDLSVYMEGYFGELKTAIDVLQPLTLSNCHDVSGELTSRAAFSINVRAFLLVRDSNAFCSSATGPMQVPMQELIPDLNITKQIDMALLPGTPMLPNKPAIAIWHRNPLVKDGGVFTSVNLNLAPYLLYTSRQDAFTGIAVVIGDKALSTMSPNLVNAHDLNQHPARTATLKAVPITIKMYAQAWTTDEMLFALFFRPGLRDCGRLP</sequence>
<evidence type="ECO:0000259" key="2">
    <source>
        <dbReference type="Pfam" id="PF12792"/>
    </source>
</evidence>
<name>A0A484Z7T6_9ENTR</name>
<dbReference type="EMBL" id="CAADIW010000073">
    <property type="protein sequence ID" value="VFS44447.1"/>
    <property type="molecule type" value="Genomic_DNA"/>
</dbReference>
<keyword evidence="1" id="KW-1133">Transmembrane helix</keyword>
<dbReference type="InterPro" id="IPR024744">
    <property type="entry name" value="CSS-motif_dom"/>
</dbReference>
<keyword evidence="1" id="KW-0812">Transmembrane</keyword>
<feature type="domain" description="Putative cyclic diguanylate phosphodiesterase CSS motif-containing" evidence="2">
    <location>
        <begin position="40"/>
        <end position="233"/>
    </location>
</feature>
<evidence type="ECO:0000256" key="1">
    <source>
        <dbReference type="SAM" id="Phobius"/>
    </source>
</evidence>
<accession>A0A484Z7T6</accession>
<dbReference type="AlphaFoldDB" id="A0A484Z7T6"/>
<gene>
    <name evidence="3" type="ORF">NCTC12126_05751</name>
</gene>
<dbReference type="Pfam" id="PF12792">
    <property type="entry name" value="CSS-motif"/>
    <property type="match status" value="1"/>
</dbReference>
<dbReference type="Proteomes" id="UP000351155">
    <property type="component" value="Unassembled WGS sequence"/>
</dbReference>
<keyword evidence="1" id="KW-0472">Membrane</keyword>
<evidence type="ECO:0000313" key="3">
    <source>
        <dbReference type="EMBL" id="VFS44447.1"/>
    </source>
</evidence>
<evidence type="ECO:0000313" key="4">
    <source>
        <dbReference type="Proteomes" id="UP000351155"/>
    </source>
</evidence>
<reference evidence="3 4" key="1">
    <citation type="submission" date="2019-03" db="EMBL/GenBank/DDBJ databases">
        <authorList>
            <consortium name="Pathogen Informatics"/>
        </authorList>
    </citation>
    <scope>NUCLEOTIDE SEQUENCE [LARGE SCALE GENOMIC DNA]</scope>
    <source>
        <strain evidence="3 4">NCTC12126</strain>
    </source>
</reference>
<organism evidence="3 4">
    <name type="scientific">Enterobacter cancerogenus</name>
    <dbReference type="NCBI Taxonomy" id="69218"/>
    <lineage>
        <taxon>Bacteria</taxon>
        <taxon>Pseudomonadati</taxon>
        <taxon>Pseudomonadota</taxon>
        <taxon>Gammaproteobacteria</taxon>
        <taxon>Enterobacterales</taxon>
        <taxon>Enterobacteriaceae</taxon>
        <taxon>Enterobacter</taxon>
        <taxon>Enterobacter cloacae complex</taxon>
    </lineage>
</organism>